<proteinExistence type="predicted"/>
<name>A0A0A2LFB7_9FLAO</name>
<sequence length="372" mass="43410">MNQRIEKEIKQIEILLEYLELMSAILPNFDYRKMLSHADTTRFFLKEGSKLELNQQLPKIKELLEKQTKSLMKDYPPKVSIIQIADKFRTLKKSEDIINTGVTFAFLNELMDLAKLNWYADTPYHYRIAIGPLKGGGGIEEEFLLKDAFVLLQRAETNYELLEQASVQFRNREHLDIPIHRYITDIKYDVANYSRQSVLTFFSFIECLVNSIGFDYLYRHEKSLSVDKVLKLKGLKKNGGYMNLRNRIEVLQTVIRRDGKIVLNLTDNQQRKEPFLSFFDRFEALRNASVHYSPIKHRIWLGPKDWINQARTFCDIALQVGIEIWKACYPESDGPQYMGKLDKSKQLNLADERLVAATALTNLINQDKNSQV</sequence>
<dbReference type="RefSeq" id="WP_035136101.1">
    <property type="nucleotide sequence ID" value="NZ_JRLV01000026.1"/>
</dbReference>
<dbReference type="Proteomes" id="UP000030129">
    <property type="component" value="Unassembled WGS sequence"/>
</dbReference>
<accession>A0A0A2LFB7</accession>
<reference evidence="2 3" key="1">
    <citation type="submission" date="2013-09" db="EMBL/GenBank/DDBJ databases">
        <authorList>
            <person name="Zeng Z."/>
            <person name="Chen C."/>
        </authorList>
    </citation>
    <scope>NUCLEOTIDE SEQUENCE [LARGE SCALE GENOMIC DNA]</scope>
    <source>
        <strain evidence="2 3">F44-8</strain>
    </source>
</reference>
<dbReference type="EMBL" id="JRLV01000026">
    <property type="protein sequence ID" value="KGO78817.1"/>
    <property type="molecule type" value="Genomic_DNA"/>
</dbReference>
<keyword evidence="3" id="KW-1185">Reference proteome</keyword>
<dbReference type="STRING" id="1406840.Q763_16655"/>
<evidence type="ECO:0008006" key="4">
    <source>
        <dbReference type="Google" id="ProtNLM"/>
    </source>
</evidence>
<protein>
    <recommendedName>
        <fullName evidence="4">Apea-like HEPN domain-containing protein</fullName>
    </recommendedName>
</protein>
<dbReference type="AlphaFoldDB" id="A0A0A2LFB7"/>
<feature type="coiled-coil region" evidence="1">
    <location>
        <begin position="145"/>
        <end position="172"/>
    </location>
</feature>
<organism evidence="2 3">
    <name type="scientific">Flavobacterium beibuense F44-8</name>
    <dbReference type="NCBI Taxonomy" id="1406840"/>
    <lineage>
        <taxon>Bacteria</taxon>
        <taxon>Pseudomonadati</taxon>
        <taxon>Bacteroidota</taxon>
        <taxon>Flavobacteriia</taxon>
        <taxon>Flavobacteriales</taxon>
        <taxon>Flavobacteriaceae</taxon>
        <taxon>Flavobacterium</taxon>
    </lineage>
</organism>
<gene>
    <name evidence="2" type="ORF">Q763_16655</name>
</gene>
<comment type="caution">
    <text evidence="2">The sequence shown here is derived from an EMBL/GenBank/DDBJ whole genome shotgun (WGS) entry which is preliminary data.</text>
</comment>
<evidence type="ECO:0000313" key="2">
    <source>
        <dbReference type="EMBL" id="KGO78817.1"/>
    </source>
</evidence>
<keyword evidence="1" id="KW-0175">Coiled coil</keyword>
<evidence type="ECO:0000313" key="3">
    <source>
        <dbReference type="Proteomes" id="UP000030129"/>
    </source>
</evidence>
<evidence type="ECO:0000256" key="1">
    <source>
        <dbReference type="SAM" id="Coils"/>
    </source>
</evidence>